<evidence type="ECO:0000256" key="4">
    <source>
        <dbReference type="NCBIfam" id="TIGR00168"/>
    </source>
</evidence>
<dbReference type="Pfam" id="PF05198">
    <property type="entry name" value="IF3_N"/>
    <property type="match status" value="1"/>
</dbReference>
<reference evidence="8 9" key="1">
    <citation type="submission" date="2014-02" db="EMBL/GenBank/DDBJ databases">
        <title>The small core and large imbalanced accessory genome model reveals a collaborative survival strategy of Sorangium cellulosum strains in nature.</title>
        <authorList>
            <person name="Han K."/>
            <person name="Peng R."/>
            <person name="Blom J."/>
            <person name="Li Y.-Z."/>
        </authorList>
    </citation>
    <scope>NUCLEOTIDE SEQUENCE [LARGE SCALE GENOMIC DNA]</scope>
    <source>
        <strain evidence="8 9">So0157-25</strain>
    </source>
</reference>
<evidence type="ECO:0000256" key="3">
    <source>
        <dbReference type="ARBA" id="ARBA00022917"/>
    </source>
</evidence>
<feature type="domain" description="Translation initiation factor 3 C-terminal" evidence="6">
    <location>
        <begin position="95"/>
        <end position="180"/>
    </location>
</feature>
<comment type="similarity">
    <text evidence="1 5">Belongs to the IF-3 family.</text>
</comment>
<dbReference type="Gene3D" id="3.10.20.80">
    <property type="entry name" value="Translation initiation factor 3 (IF-3), N-terminal domain"/>
    <property type="match status" value="1"/>
</dbReference>
<comment type="subcellular location">
    <subcellularLocation>
        <location evidence="5">Cytoplasm</location>
    </subcellularLocation>
</comment>
<dbReference type="AlphaFoldDB" id="A0A150P378"/>
<evidence type="ECO:0000313" key="9">
    <source>
        <dbReference type="Proteomes" id="UP000075420"/>
    </source>
</evidence>
<dbReference type="PANTHER" id="PTHR10938">
    <property type="entry name" value="TRANSLATION INITIATION FACTOR IF-3"/>
    <property type="match status" value="1"/>
</dbReference>
<dbReference type="InterPro" id="IPR036788">
    <property type="entry name" value="T_IF-3_C_sf"/>
</dbReference>
<dbReference type="EMBL" id="JELY01003306">
    <property type="protein sequence ID" value="KYF49902.1"/>
    <property type="molecule type" value="Genomic_DNA"/>
</dbReference>
<comment type="function">
    <text evidence="5">IF-3 binds to the 30S ribosomal subunit and shifts the equilibrium between 70S ribosomes and their 50S and 30S subunits in favor of the free subunits, thus enhancing the availability of 30S subunits on which protein synthesis initiation begins.</text>
</comment>
<dbReference type="InterPro" id="IPR036787">
    <property type="entry name" value="T_IF-3_N_sf"/>
</dbReference>
<dbReference type="SUPFAM" id="SSF54364">
    <property type="entry name" value="Translation initiation factor IF3, N-terminal domain"/>
    <property type="match status" value="1"/>
</dbReference>
<evidence type="ECO:0000259" key="6">
    <source>
        <dbReference type="Pfam" id="PF00707"/>
    </source>
</evidence>
<feature type="domain" description="Translation initiation factor 3 N-terminal" evidence="7">
    <location>
        <begin position="19"/>
        <end position="88"/>
    </location>
</feature>
<dbReference type="SUPFAM" id="SSF55200">
    <property type="entry name" value="Translation initiation factor IF3, C-terminal domain"/>
    <property type="match status" value="1"/>
</dbReference>
<dbReference type="GO" id="GO:0005829">
    <property type="term" value="C:cytosol"/>
    <property type="evidence" value="ECO:0007669"/>
    <property type="project" value="TreeGrafter"/>
</dbReference>
<dbReference type="NCBIfam" id="TIGR00168">
    <property type="entry name" value="infC"/>
    <property type="match status" value="1"/>
</dbReference>
<organism evidence="8 9">
    <name type="scientific">Sorangium cellulosum</name>
    <name type="common">Polyangium cellulosum</name>
    <dbReference type="NCBI Taxonomy" id="56"/>
    <lineage>
        <taxon>Bacteria</taxon>
        <taxon>Pseudomonadati</taxon>
        <taxon>Myxococcota</taxon>
        <taxon>Polyangia</taxon>
        <taxon>Polyangiales</taxon>
        <taxon>Polyangiaceae</taxon>
        <taxon>Sorangium</taxon>
    </lineage>
</organism>
<dbReference type="InterPro" id="IPR001288">
    <property type="entry name" value="Translation_initiation_fac_3"/>
</dbReference>
<evidence type="ECO:0000256" key="2">
    <source>
        <dbReference type="ARBA" id="ARBA00022540"/>
    </source>
</evidence>
<dbReference type="PANTHER" id="PTHR10938:SF0">
    <property type="entry name" value="TRANSLATION INITIATION FACTOR IF-3, MITOCHONDRIAL"/>
    <property type="match status" value="1"/>
</dbReference>
<dbReference type="FunFam" id="3.10.20.80:FF:000001">
    <property type="entry name" value="Translation initiation factor IF-3"/>
    <property type="match status" value="1"/>
</dbReference>
<sequence>MAMRRFDPRQAQRGPQIRINQRIRVPEIRVIGDDGEMLGIMQTHEALRRAQEKGLDLVEVNPKADPPVCKILDFGKYKYDEKKKAREAKRKQSVVEIKEIKLRPKTDDHDLEFKTRAAHRFLGAGHKVKFTVRFRGREITHPEKAQEQLDWIVQQCEEIANVEVRPMMEQRTMTLMMAPKPAILQKVAQARAAAEKARQKALQEGRAAPAAA</sequence>
<accession>A0A150P378</accession>
<feature type="non-terminal residue" evidence="8">
    <location>
        <position position="212"/>
    </location>
</feature>
<protein>
    <recommendedName>
        <fullName evidence="4 5">Translation initiation factor IF-3</fullName>
    </recommendedName>
</protein>
<evidence type="ECO:0000259" key="7">
    <source>
        <dbReference type="Pfam" id="PF05198"/>
    </source>
</evidence>
<comment type="subunit">
    <text evidence="5">Monomer.</text>
</comment>
<keyword evidence="2 5" id="KW-0396">Initiation factor</keyword>
<dbReference type="GO" id="GO:0032790">
    <property type="term" value="P:ribosome disassembly"/>
    <property type="evidence" value="ECO:0007669"/>
    <property type="project" value="TreeGrafter"/>
</dbReference>
<dbReference type="GO" id="GO:0043022">
    <property type="term" value="F:ribosome binding"/>
    <property type="evidence" value="ECO:0007669"/>
    <property type="project" value="UniProtKB-ARBA"/>
</dbReference>
<evidence type="ECO:0000256" key="5">
    <source>
        <dbReference type="RuleBase" id="RU000646"/>
    </source>
</evidence>
<dbReference type="InterPro" id="IPR019813">
    <property type="entry name" value="Translation_initiation_fac3_CS"/>
</dbReference>
<name>A0A150P378_SORCE</name>
<gene>
    <name evidence="8" type="ORF">BE08_40680</name>
</gene>
<dbReference type="InterPro" id="IPR019814">
    <property type="entry name" value="Translation_initiation_fac_3_N"/>
</dbReference>
<keyword evidence="3 5" id="KW-0648">Protein biosynthesis</keyword>
<dbReference type="Gene3D" id="3.30.110.10">
    <property type="entry name" value="Translation initiation factor 3 (IF-3), C-terminal domain"/>
    <property type="match status" value="1"/>
</dbReference>
<evidence type="ECO:0000256" key="1">
    <source>
        <dbReference type="ARBA" id="ARBA00005439"/>
    </source>
</evidence>
<dbReference type="GO" id="GO:0016020">
    <property type="term" value="C:membrane"/>
    <property type="evidence" value="ECO:0007669"/>
    <property type="project" value="TreeGrafter"/>
</dbReference>
<evidence type="ECO:0000313" key="8">
    <source>
        <dbReference type="EMBL" id="KYF49902.1"/>
    </source>
</evidence>
<dbReference type="HAMAP" id="MF_00080">
    <property type="entry name" value="IF_3"/>
    <property type="match status" value="1"/>
</dbReference>
<dbReference type="InterPro" id="IPR019815">
    <property type="entry name" value="Translation_initiation_fac_3_C"/>
</dbReference>
<proteinExistence type="inferred from homology"/>
<dbReference type="PROSITE" id="PS00938">
    <property type="entry name" value="IF3"/>
    <property type="match status" value="1"/>
</dbReference>
<dbReference type="GO" id="GO:0003743">
    <property type="term" value="F:translation initiation factor activity"/>
    <property type="evidence" value="ECO:0007669"/>
    <property type="project" value="UniProtKB-UniRule"/>
</dbReference>
<dbReference type="FunFam" id="3.30.110.10:FF:000001">
    <property type="entry name" value="Translation initiation factor IF-3"/>
    <property type="match status" value="1"/>
</dbReference>
<comment type="caution">
    <text evidence="8">The sequence shown here is derived from an EMBL/GenBank/DDBJ whole genome shotgun (WGS) entry which is preliminary data.</text>
</comment>
<dbReference type="Pfam" id="PF00707">
    <property type="entry name" value="IF3_C"/>
    <property type="match status" value="1"/>
</dbReference>
<dbReference type="Proteomes" id="UP000075420">
    <property type="component" value="Unassembled WGS sequence"/>
</dbReference>